<dbReference type="GO" id="GO:0003735">
    <property type="term" value="F:structural constituent of ribosome"/>
    <property type="evidence" value="ECO:0007669"/>
    <property type="project" value="InterPro"/>
</dbReference>
<dbReference type="CDD" id="cd15465">
    <property type="entry name" value="bS6_mito"/>
    <property type="match status" value="1"/>
</dbReference>
<dbReference type="FunFam" id="3.30.70.60:FF:000007">
    <property type="entry name" value="37S ribosomal protein Mrp17"/>
    <property type="match status" value="1"/>
</dbReference>
<dbReference type="GeneID" id="63674344"/>
<organism evidence="8 9">
    <name type="scientific">Sporothrix brasiliensis 5110</name>
    <dbReference type="NCBI Taxonomy" id="1398154"/>
    <lineage>
        <taxon>Eukaryota</taxon>
        <taxon>Fungi</taxon>
        <taxon>Dikarya</taxon>
        <taxon>Ascomycota</taxon>
        <taxon>Pezizomycotina</taxon>
        <taxon>Sordariomycetes</taxon>
        <taxon>Sordariomycetidae</taxon>
        <taxon>Ophiostomatales</taxon>
        <taxon>Ophiostomataceae</taxon>
        <taxon>Sporothrix</taxon>
    </lineage>
</organism>
<evidence type="ECO:0000256" key="6">
    <source>
        <dbReference type="ARBA" id="ARBA00035170"/>
    </source>
</evidence>
<name>A0A0C2IXN9_9PEZI</name>
<dbReference type="Gene3D" id="3.30.70.60">
    <property type="match status" value="1"/>
</dbReference>
<proteinExistence type="inferred from homology"/>
<keyword evidence="5" id="KW-0687">Ribonucleoprotein</keyword>
<dbReference type="Pfam" id="PF01250">
    <property type="entry name" value="Ribosomal_S6"/>
    <property type="match status" value="1"/>
</dbReference>
<dbReference type="InterPro" id="IPR035980">
    <property type="entry name" value="Ribosomal_bS6_sf"/>
</dbReference>
<dbReference type="GO" id="GO:0006412">
    <property type="term" value="P:translation"/>
    <property type="evidence" value="ECO:0007669"/>
    <property type="project" value="InterPro"/>
</dbReference>
<dbReference type="InterPro" id="IPR014717">
    <property type="entry name" value="Transl_elong_EF1B/ribsomal_bS6"/>
</dbReference>
<evidence type="ECO:0000256" key="5">
    <source>
        <dbReference type="ARBA" id="ARBA00023274"/>
    </source>
</evidence>
<comment type="similarity">
    <text evidence="2">Belongs to the bacterial ribosomal protein bS6 family.</text>
</comment>
<evidence type="ECO:0000313" key="8">
    <source>
        <dbReference type="EMBL" id="KIH89797.1"/>
    </source>
</evidence>
<dbReference type="VEuPathDB" id="FungiDB:SPBR_01105"/>
<evidence type="ECO:0000256" key="2">
    <source>
        <dbReference type="ARBA" id="ARBA00009512"/>
    </source>
</evidence>
<protein>
    <recommendedName>
        <fullName evidence="6">Small ribosomal subunit protein bS6m</fullName>
    </recommendedName>
</protein>
<evidence type="ECO:0000256" key="3">
    <source>
        <dbReference type="ARBA" id="ARBA00022980"/>
    </source>
</evidence>
<evidence type="ECO:0000313" key="9">
    <source>
        <dbReference type="Proteomes" id="UP000031575"/>
    </source>
</evidence>
<evidence type="ECO:0000256" key="7">
    <source>
        <dbReference type="ARBA" id="ARBA00037226"/>
    </source>
</evidence>
<dbReference type="Proteomes" id="UP000031575">
    <property type="component" value="Unassembled WGS sequence"/>
</dbReference>
<dbReference type="EMBL" id="AWTV01000008">
    <property type="protein sequence ID" value="KIH89797.1"/>
    <property type="molecule type" value="Genomic_DNA"/>
</dbReference>
<dbReference type="OrthoDB" id="10259681at2759"/>
<dbReference type="NCBIfam" id="TIGR00166">
    <property type="entry name" value="S6"/>
    <property type="match status" value="1"/>
</dbReference>
<dbReference type="GO" id="GO:0005763">
    <property type="term" value="C:mitochondrial small ribosomal subunit"/>
    <property type="evidence" value="ECO:0007669"/>
    <property type="project" value="TreeGrafter"/>
</dbReference>
<gene>
    <name evidence="8" type="ORF">SPBR_01105</name>
</gene>
<comment type="function">
    <text evidence="7">Component of the mitochondrial ribosome (mitoribosome), a dedicated translation machinery responsible for the synthesis of mitochondrial genome-encoded proteins, including at least some of the essential transmembrane subunits of the mitochondrial respiratory chain. The mitoribosomes are attached to the mitochondrial inner membrane and translation products are cotranslationally integrated into the membrane.</text>
</comment>
<dbReference type="InterPro" id="IPR000529">
    <property type="entry name" value="Ribosomal_bS6"/>
</dbReference>
<comment type="caution">
    <text evidence="8">The sequence shown here is derived from an EMBL/GenBank/DDBJ whole genome shotgun (WGS) entry which is preliminary data.</text>
</comment>
<keyword evidence="4" id="KW-0496">Mitochondrion</keyword>
<evidence type="ECO:0000256" key="1">
    <source>
        <dbReference type="ARBA" id="ARBA00004173"/>
    </source>
</evidence>
<dbReference type="PANTHER" id="PTHR21011:SF1">
    <property type="entry name" value="SMALL RIBOSOMAL SUBUNIT PROTEIN BS6M"/>
    <property type="match status" value="1"/>
</dbReference>
<dbReference type="GO" id="GO:0070181">
    <property type="term" value="F:small ribosomal subunit rRNA binding"/>
    <property type="evidence" value="ECO:0007669"/>
    <property type="project" value="TreeGrafter"/>
</dbReference>
<comment type="subcellular location">
    <subcellularLocation>
        <location evidence="1">Mitochondrion</location>
    </subcellularLocation>
</comment>
<reference evidence="8 9" key="1">
    <citation type="journal article" date="2014" name="BMC Genomics">
        <title>Comparative genomics of the major fungal agents of human and animal Sporotrichosis: Sporothrix schenckii and Sporothrix brasiliensis.</title>
        <authorList>
            <person name="Teixeira M.M."/>
            <person name="de Almeida L.G."/>
            <person name="Kubitschek-Barreira P."/>
            <person name="Alves F.L."/>
            <person name="Kioshima E.S."/>
            <person name="Abadio A.K."/>
            <person name="Fernandes L."/>
            <person name="Derengowski L.S."/>
            <person name="Ferreira K.S."/>
            <person name="Souza R.C."/>
            <person name="Ruiz J.C."/>
            <person name="de Andrade N.C."/>
            <person name="Paes H.C."/>
            <person name="Nicola A.M."/>
            <person name="Albuquerque P."/>
            <person name="Gerber A.L."/>
            <person name="Martins V.P."/>
            <person name="Peconick L.D."/>
            <person name="Neto A.V."/>
            <person name="Chaucanez C.B."/>
            <person name="Silva P.A."/>
            <person name="Cunha O.L."/>
            <person name="de Oliveira F.F."/>
            <person name="dos Santos T.C."/>
            <person name="Barros A.L."/>
            <person name="Soares M.A."/>
            <person name="de Oliveira L.M."/>
            <person name="Marini M.M."/>
            <person name="Villalobos-Duno H."/>
            <person name="Cunha M.M."/>
            <person name="de Hoog S."/>
            <person name="da Silveira J.F."/>
            <person name="Henrissat B."/>
            <person name="Nino-Vega G.A."/>
            <person name="Cisalpino P.S."/>
            <person name="Mora-Montes H.M."/>
            <person name="Almeida S.R."/>
            <person name="Stajich J.E."/>
            <person name="Lopes-Bezerra L.M."/>
            <person name="Vasconcelos A.T."/>
            <person name="Felipe M.S."/>
        </authorList>
    </citation>
    <scope>NUCLEOTIDE SEQUENCE [LARGE SCALE GENOMIC DNA]</scope>
    <source>
        <strain evidence="8 9">5110</strain>
    </source>
</reference>
<dbReference type="SUPFAM" id="SSF54995">
    <property type="entry name" value="Ribosomal protein S6"/>
    <property type="match status" value="1"/>
</dbReference>
<dbReference type="AlphaFoldDB" id="A0A0C2IXN9"/>
<evidence type="ECO:0000256" key="4">
    <source>
        <dbReference type="ARBA" id="ARBA00023128"/>
    </source>
</evidence>
<dbReference type="PANTHER" id="PTHR21011">
    <property type="entry name" value="MITOCHONDRIAL 28S RIBOSOMAL PROTEIN S6"/>
    <property type="match status" value="1"/>
</dbReference>
<dbReference type="RefSeq" id="XP_040617807.1">
    <property type="nucleotide sequence ID" value="XM_040759423.1"/>
</dbReference>
<accession>A0A0C2IXN9</accession>
<keyword evidence="9" id="KW-1185">Reference proteome</keyword>
<keyword evidence="3 8" id="KW-0689">Ribosomal protein</keyword>
<sequence length="119" mass="13571">MLYELIGIARPGHINEVREIVLTSGQLILRNGGVIRSIANWGVFSLPRPLSVHQAKYTRGHYFVMRFDGSAEAQNAVRTTLKLDPRMIRTAFVRLGDDRKLENTARFGEILWSQAFERS</sequence>
<dbReference type="HOGENOM" id="CLU_126331_1_0_1"/>